<dbReference type="SMART" id="SM01144">
    <property type="entry name" value="DTW"/>
    <property type="match status" value="1"/>
</dbReference>
<feature type="compositionally biased region" description="Low complexity" evidence="5">
    <location>
        <begin position="69"/>
        <end position="85"/>
    </location>
</feature>
<evidence type="ECO:0000313" key="7">
    <source>
        <dbReference type="EMBL" id="RAR60917.1"/>
    </source>
</evidence>
<protein>
    <recommendedName>
        <fullName evidence="1">tRNA-uridine aminocarboxypropyltransferase</fullName>
        <ecNumber evidence="1">2.5.1.25</ecNumber>
    </recommendedName>
</protein>
<proteinExistence type="predicted"/>
<evidence type="ECO:0000256" key="3">
    <source>
        <dbReference type="ARBA" id="ARBA00022691"/>
    </source>
</evidence>
<evidence type="ECO:0000259" key="6">
    <source>
        <dbReference type="SMART" id="SM01144"/>
    </source>
</evidence>
<gene>
    <name evidence="7" type="ORF">BCL93_106122</name>
</gene>
<dbReference type="GO" id="GO:0008033">
    <property type="term" value="P:tRNA processing"/>
    <property type="evidence" value="ECO:0007669"/>
    <property type="project" value="UniProtKB-KW"/>
</dbReference>
<dbReference type="PANTHER" id="PTHR21392:SF1">
    <property type="entry name" value="TRNA-URIDINE AMINOCARBOXYPROPYLTRANSFERASE"/>
    <property type="match status" value="1"/>
</dbReference>
<evidence type="ECO:0000256" key="1">
    <source>
        <dbReference type="ARBA" id="ARBA00012386"/>
    </source>
</evidence>
<dbReference type="PANTHER" id="PTHR21392">
    <property type="entry name" value="TRNA-URIDINE AMINOCARBOXYPROPYLTRANSFERASE 2"/>
    <property type="match status" value="1"/>
</dbReference>
<reference evidence="7 8" key="1">
    <citation type="submission" date="2018-06" db="EMBL/GenBank/DDBJ databases">
        <title>Comparative analysis of microorganisms from saline springs in Andes Mountain Range, Colombia.</title>
        <authorList>
            <person name="Rubin E."/>
        </authorList>
    </citation>
    <scope>NUCLEOTIDE SEQUENCE [LARGE SCALE GENOMIC DNA]</scope>
    <source>
        <strain evidence="7 8">USBA-857</strain>
    </source>
</reference>
<dbReference type="AlphaFoldDB" id="A0A328XYH2"/>
<evidence type="ECO:0000256" key="2">
    <source>
        <dbReference type="ARBA" id="ARBA00022679"/>
    </source>
</evidence>
<dbReference type="EC" id="2.5.1.25" evidence="1"/>
<dbReference type="InterPro" id="IPR005636">
    <property type="entry name" value="DTW"/>
</dbReference>
<name>A0A328XYH2_9GAMM</name>
<evidence type="ECO:0000313" key="8">
    <source>
        <dbReference type="Proteomes" id="UP000249700"/>
    </source>
</evidence>
<dbReference type="Pfam" id="PF03942">
    <property type="entry name" value="DTW"/>
    <property type="match status" value="1"/>
</dbReference>
<dbReference type="EMBL" id="QLSX01000006">
    <property type="protein sequence ID" value="RAR60917.1"/>
    <property type="molecule type" value="Genomic_DNA"/>
</dbReference>
<comment type="caution">
    <text evidence="7">The sequence shown here is derived from an EMBL/GenBank/DDBJ whole genome shotgun (WGS) entry which is preliminary data.</text>
</comment>
<feature type="domain" description="DTW" evidence="6">
    <location>
        <begin position="108"/>
        <end position="310"/>
    </location>
</feature>
<keyword evidence="2" id="KW-0808">Transferase</keyword>
<evidence type="ECO:0000256" key="5">
    <source>
        <dbReference type="SAM" id="MobiDB-lite"/>
    </source>
</evidence>
<keyword evidence="3" id="KW-0949">S-adenosyl-L-methionine</keyword>
<dbReference type="GO" id="GO:0016432">
    <property type="term" value="F:tRNA-uridine aminocarboxypropyltransferase activity"/>
    <property type="evidence" value="ECO:0007669"/>
    <property type="project" value="UniProtKB-EC"/>
</dbReference>
<evidence type="ECO:0000256" key="4">
    <source>
        <dbReference type="ARBA" id="ARBA00022694"/>
    </source>
</evidence>
<feature type="region of interest" description="Disordered" evidence="5">
    <location>
        <begin position="1"/>
        <end position="103"/>
    </location>
</feature>
<sequence>MLECAVYPATTLEPDYAMNDITEPAGETAGPSTDDTPEADTADGFSDPPATEPLATEPYQDPATGASDGSFTGAAEGSTAGAAEGSTDEPDADPARPARREFKARGSTVTRCDICRLPALNCLCPYRVQAESLTRFWLITHSLEHLKPTNTGRLIADVLPSTEVFTWYRTAPDEQLLELLADERFAPFVIFPDDQPDYADRVVGMQAVHDAKDPATGAGARMPVFIILDGTWRQARRIFRRSGYLDRLPVLPLATERETRYRLRKPASKAHLCTAEVAAELLRQAGDGEAGQVLDDYFDAFNDSYGASRRHSRLSAPTPAMERLLARRG</sequence>
<organism evidence="7 8">
    <name type="scientific">Onishia taeanensis</name>
    <dbReference type="NCBI Taxonomy" id="284577"/>
    <lineage>
        <taxon>Bacteria</taxon>
        <taxon>Pseudomonadati</taxon>
        <taxon>Pseudomonadota</taxon>
        <taxon>Gammaproteobacteria</taxon>
        <taxon>Oceanospirillales</taxon>
        <taxon>Halomonadaceae</taxon>
        <taxon>Onishia</taxon>
    </lineage>
</organism>
<dbReference type="InterPro" id="IPR039262">
    <property type="entry name" value="DTWD2/TAPT"/>
</dbReference>
<keyword evidence="4" id="KW-0819">tRNA processing</keyword>
<accession>A0A328XYH2</accession>
<feature type="compositionally biased region" description="Basic and acidic residues" evidence="5">
    <location>
        <begin position="93"/>
        <end position="103"/>
    </location>
</feature>
<dbReference type="Proteomes" id="UP000249700">
    <property type="component" value="Unassembled WGS sequence"/>
</dbReference>